<evidence type="ECO:0000313" key="6">
    <source>
        <dbReference type="Proteomes" id="UP000440066"/>
    </source>
</evidence>
<dbReference type="AlphaFoldDB" id="A0A6I2GPS5"/>
<dbReference type="EMBL" id="WJQT01000010">
    <property type="protein sequence ID" value="MRJ47536.1"/>
    <property type="molecule type" value="Genomic_DNA"/>
</dbReference>
<evidence type="ECO:0000313" key="7">
    <source>
        <dbReference type="Proteomes" id="UP000469870"/>
    </source>
</evidence>
<comment type="caution">
    <text evidence="3">The sequence shown here is derived from an EMBL/GenBank/DDBJ whole genome shotgun (WGS) entry which is preliminary data.</text>
</comment>
<keyword evidence="1" id="KW-0472">Membrane</keyword>
<dbReference type="EMBL" id="WJQS01000004">
    <property type="protein sequence ID" value="MRI85455.1"/>
    <property type="molecule type" value="Genomic_DNA"/>
</dbReference>
<dbReference type="EMBL" id="WJQR01000004">
    <property type="protein sequence ID" value="MRI81471.1"/>
    <property type="molecule type" value="Genomic_DNA"/>
</dbReference>
<organism evidence="3 5">
    <name type="scientific">Fundicoccus ignavus</name>
    <dbReference type="NCBI Taxonomy" id="2664442"/>
    <lineage>
        <taxon>Bacteria</taxon>
        <taxon>Bacillati</taxon>
        <taxon>Bacillota</taxon>
        <taxon>Bacilli</taxon>
        <taxon>Lactobacillales</taxon>
        <taxon>Aerococcaceae</taxon>
        <taxon>Fundicoccus</taxon>
    </lineage>
</organism>
<feature type="transmembrane region" description="Helical" evidence="1">
    <location>
        <begin position="156"/>
        <end position="177"/>
    </location>
</feature>
<gene>
    <name evidence="4" type="ORF">GF867_08160</name>
    <name evidence="3" type="ORF">GIY09_06135</name>
    <name evidence="2" type="ORF">GIY11_05515</name>
</gene>
<dbReference type="RefSeq" id="WP_153832603.1">
    <property type="nucleotide sequence ID" value="NZ_WJQR01000004.1"/>
</dbReference>
<keyword evidence="1" id="KW-0812">Transmembrane</keyword>
<evidence type="ECO:0000313" key="4">
    <source>
        <dbReference type="EMBL" id="MRJ47536.1"/>
    </source>
</evidence>
<reference evidence="4 6" key="1">
    <citation type="submission" date="2019-11" db="EMBL/GenBank/DDBJ databases">
        <title>Characterisation of Fundicoccus ignavus gen. nov. sp. nov., a novel genus of the family Aerococcaceae from bulk tank milk.</title>
        <authorList>
            <person name="Siebert A."/>
            <person name="Huptas C."/>
            <person name="Wenning M."/>
            <person name="Scherer S."/>
            <person name="Doll E.V."/>
        </authorList>
    </citation>
    <scope>NUCLEOTIDE SEQUENCE [LARGE SCALE GENOMIC DNA]</scope>
    <source>
        <strain evidence="4 6">DSM 109652</strain>
    </source>
</reference>
<dbReference type="Proteomes" id="UP000430975">
    <property type="component" value="Unassembled WGS sequence"/>
</dbReference>
<dbReference type="Proteomes" id="UP000469870">
    <property type="component" value="Unassembled WGS sequence"/>
</dbReference>
<protein>
    <submittedName>
        <fullName evidence="3">Uncharacterized protein</fullName>
    </submittedName>
</protein>
<evidence type="ECO:0000313" key="5">
    <source>
        <dbReference type="Proteomes" id="UP000430975"/>
    </source>
</evidence>
<accession>A0A6I2GPS5</accession>
<dbReference type="Proteomes" id="UP000440066">
    <property type="component" value="Unassembled WGS sequence"/>
</dbReference>
<evidence type="ECO:0000313" key="2">
    <source>
        <dbReference type="EMBL" id="MRI81471.1"/>
    </source>
</evidence>
<keyword evidence="5" id="KW-1185">Reference proteome</keyword>
<keyword evidence="1" id="KW-1133">Transmembrane helix</keyword>
<evidence type="ECO:0000256" key="1">
    <source>
        <dbReference type="SAM" id="Phobius"/>
    </source>
</evidence>
<sequence length="178" mass="21204">MDFRTKKLKKQSDYNQYLDYEHETTRENSIENSGIENYSEEYNQNGMDNDNWNESPEYIQDNQEYTVGYQEFDQPSNYYDEENYYSHPSSDDHLQDELNDTYSYEDKEEIYPSRSEYFKQQSDEMITENESEMFDELEKAPIDGKRAKYSAKIDRFLTNGIIVVGVLLIAILLIAFLV</sequence>
<reference evidence="5 7" key="2">
    <citation type="submission" date="2019-11" db="EMBL/GenBank/DDBJ databases">
        <title>Characterisation of Fundicoccus ignavus gen. nov. sp. nov., a novel genus of the family Aerococcaceae isolated from bulk tank milk.</title>
        <authorList>
            <person name="Siebert A."/>
            <person name="Huptas C."/>
            <person name="Wenning M."/>
            <person name="Scherer S."/>
            <person name="Doll E.V."/>
        </authorList>
    </citation>
    <scope>NUCLEOTIDE SEQUENCE [LARGE SCALE GENOMIC DNA]</scope>
    <source>
        <strain evidence="2 7">DSM 109653</strain>
        <strain evidence="3 5">WS4759</strain>
    </source>
</reference>
<evidence type="ECO:0000313" key="3">
    <source>
        <dbReference type="EMBL" id="MRI85455.1"/>
    </source>
</evidence>
<proteinExistence type="predicted"/>
<name>A0A6I2GPS5_9LACT</name>